<dbReference type="HOGENOM" id="CLU_2214056_0_0_1"/>
<keyword evidence="1" id="KW-1133">Transmembrane helix</keyword>
<dbReference type="PaxDb" id="65489-OBART04G22120.1"/>
<keyword evidence="1" id="KW-0472">Membrane</keyword>
<keyword evidence="1" id="KW-0812">Transmembrane</keyword>
<dbReference type="AlphaFoldDB" id="A0A0D3FZ39"/>
<proteinExistence type="predicted"/>
<keyword evidence="3" id="KW-1185">Reference proteome</keyword>
<evidence type="ECO:0000313" key="3">
    <source>
        <dbReference type="Proteomes" id="UP000026960"/>
    </source>
</evidence>
<dbReference type="EnsemblPlants" id="OBART04G22120.1">
    <property type="protein sequence ID" value="OBART04G22120.1"/>
    <property type="gene ID" value="OBART04G22120"/>
</dbReference>
<organism evidence="2">
    <name type="scientific">Oryza barthii</name>
    <dbReference type="NCBI Taxonomy" id="65489"/>
    <lineage>
        <taxon>Eukaryota</taxon>
        <taxon>Viridiplantae</taxon>
        <taxon>Streptophyta</taxon>
        <taxon>Embryophyta</taxon>
        <taxon>Tracheophyta</taxon>
        <taxon>Spermatophyta</taxon>
        <taxon>Magnoliopsida</taxon>
        <taxon>Liliopsida</taxon>
        <taxon>Poales</taxon>
        <taxon>Poaceae</taxon>
        <taxon>BOP clade</taxon>
        <taxon>Oryzoideae</taxon>
        <taxon>Oryzeae</taxon>
        <taxon>Oryzinae</taxon>
        <taxon>Oryza</taxon>
    </lineage>
</organism>
<accession>A0A0D3FZ39</accession>
<feature type="transmembrane region" description="Helical" evidence="1">
    <location>
        <begin position="56"/>
        <end position="74"/>
    </location>
</feature>
<reference evidence="2" key="2">
    <citation type="submission" date="2015-03" db="UniProtKB">
        <authorList>
            <consortium name="EnsemblPlants"/>
        </authorList>
    </citation>
    <scope>IDENTIFICATION</scope>
</reference>
<dbReference type="Proteomes" id="UP000026960">
    <property type="component" value="Chromosome 4"/>
</dbReference>
<dbReference type="Gramene" id="OBART04G22120.1">
    <property type="protein sequence ID" value="OBART04G22120.1"/>
    <property type="gene ID" value="OBART04G22120"/>
</dbReference>
<evidence type="ECO:0000313" key="2">
    <source>
        <dbReference type="EnsemblPlants" id="OBART04G22120.1"/>
    </source>
</evidence>
<name>A0A0D3FZ39_9ORYZ</name>
<sequence>MASTYFPDLCFDRMAQADKTIRHQSPSDIVSSLAAVPDLRPSMENEHAEGDVAVELPDGFALILAIVFLYVMTIKDHNYITNRKTILKLYWTKQKIATKLYFKSKEH</sequence>
<reference evidence="2" key="1">
    <citation type="journal article" date="2009" name="Rice">
        <title>De Novo Next Generation Sequencing of Plant Genomes.</title>
        <authorList>
            <person name="Rounsley S."/>
            <person name="Marri P.R."/>
            <person name="Yu Y."/>
            <person name="He R."/>
            <person name="Sisneros N."/>
            <person name="Goicoechea J.L."/>
            <person name="Lee S.J."/>
            <person name="Angelova A."/>
            <person name="Kudrna D."/>
            <person name="Luo M."/>
            <person name="Affourtit J."/>
            <person name="Desany B."/>
            <person name="Knight J."/>
            <person name="Niazi F."/>
            <person name="Egholm M."/>
            <person name="Wing R.A."/>
        </authorList>
    </citation>
    <scope>NUCLEOTIDE SEQUENCE [LARGE SCALE GENOMIC DNA]</scope>
    <source>
        <strain evidence="2">cv. IRGC 105608</strain>
    </source>
</reference>
<protein>
    <submittedName>
        <fullName evidence="2">Uncharacterized protein</fullName>
    </submittedName>
</protein>
<evidence type="ECO:0000256" key="1">
    <source>
        <dbReference type="SAM" id="Phobius"/>
    </source>
</evidence>